<dbReference type="PRINTS" id="PR00119">
    <property type="entry name" value="CATATPASE"/>
</dbReference>
<dbReference type="PANTHER" id="PTHR48085:SF5">
    <property type="entry name" value="CADMIUM_ZINC-TRANSPORTING ATPASE HMA4-RELATED"/>
    <property type="match status" value="1"/>
</dbReference>
<evidence type="ECO:0000313" key="12">
    <source>
        <dbReference type="Proteomes" id="UP000198341"/>
    </source>
</evidence>
<name>K8EKJ0_9CHLO</name>
<keyword evidence="12" id="KW-1185">Reference proteome</keyword>
<dbReference type="GO" id="GO:0046872">
    <property type="term" value="F:metal ion binding"/>
    <property type="evidence" value="ECO:0007669"/>
    <property type="project" value="InterPro"/>
</dbReference>
<feature type="region of interest" description="Disordered" evidence="8">
    <location>
        <begin position="118"/>
        <end position="185"/>
    </location>
</feature>
<evidence type="ECO:0000259" key="10">
    <source>
        <dbReference type="PROSITE" id="PS50846"/>
    </source>
</evidence>
<sequence>MKRNALNDSDDDDSDDDLYSSSSSSDENEDDEKKTTTTSLKKKAFFGIANENLVCVGCREMNSPCFSQGLCLDPTVIELLDDGSNNNTKGGESLFLIEGQLVKSVGEEWKATSLVYSRTTTVKKTKEEEEFENPLKKRSKEEDDDDELLDGTRRLSGEQPPKTVESSTTDDTSATAAAGGGKTPHPLIALGLPADVEEAKAYLKRINAETIPHGNHRDFLYKNHLLHFYERRRQKDGGQEEEEDEEDGMCGSDCREQHGGSGKRFSNVEDHGRIEAVIRRQRKGHEQNLGGGDYVPLQRSSARANGKENESKEEEEREENQKDTVVDIRQIVEHERRGGNEVASQTRFKVEGICCPSEVPLIHNILDSMSGVRDVKVIVPTKMVLVEHAKSYAPVELLVDALNAAHLRASVADVDYYDQKNGGATSKFHAIMVNLPGPKILLACLFTVVSLLHFIKDDRGVFEHFKWVALGAIAVGLPEILLKSYGSLRMRVVDINTLMAIAIAGAVALQDFFEAAAVVSLFTLSEWLESRAMAKTSDAMSAVLALRVDEAELVNKDDQTTQKVAVESVNVDAIVRVRPGARVPLDGIVVDGSTAIDESALTGESKPVSKTVDSQVFGGTVNQKGSIDVRVTSVSVDSAYSRLIRLVEEAQSMRSSAERMIETFAKWYTPIVILAALLYGVIPVLISTDNAKESLYTACVLLVIACPCALVLSTPVVSVCGLTVCAKRGVVVKGSQFLERLGQLKTMYIDKTGTLTHGDI</sequence>
<dbReference type="Pfam" id="PF00122">
    <property type="entry name" value="E1-E2_ATPase"/>
    <property type="match status" value="1"/>
</dbReference>
<comment type="similarity">
    <text evidence="2">Belongs to the cation transport ATPase (P-type) (TC 3.A.3) family. Type IB subfamily.</text>
</comment>
<dbReference type="GO" id="GO:0016887">
    <property type="term" value="F:ATP hydrolysis activity"/>
    <property type="evidence" value="ECO:0007669"/>
    <property type="project" value="InterPro"/>
</dbReference>
<dbReference type="InterPro" id="IPR006121">
    <property type="entry name" value="HMA_dom"/>
</dbReference>
<feature type="compositionally biased region" description="Acidic residues" evidence="8">
    <location>
        <begin position="239"/>
        <end position="248"/>
    </location>
</feature>
<evidence type="ECO:0000256" key="7">
    <source>
        <dbReference type="ARBA" id="ARBA00023136"/>
    </source>
</evidence>
<dbReference type="GO" id="GO:0016020">
    <property type="term" value="C:membrane"/>
    <property type="evidence" value="ECO:0007669"/>
    <property type="project" value="UniProtKB-SubCell"/>
</dbReference>
<evidence type="ECO:0000256" key="9">
    <source>
        <dbReference type="SAM" id="Phobius"/>
    </source>
</evidence>
<dbReference type="InterPro" id="IPR051014">
    <property type="entry name" value="Cation_Transport_ATPase_IB"/>
</dbReference>
<dbReference type="AlphaFoldDB" id="K8EKJ0"/>
<organism evidence="11 12">
    <name type="scientific">Bathycoccus prasinos</name>
    <dbReference type="NCBI Taxonomy" id="41875"/>
    <lineage>
        <taxon>Eukaryota</taxon>
        <taxon>Viridiplantae</taxon>
        <taxon>Chlorophyta</taxon>
        <taxon>Mamiellophyceae</taxon>
        <taxon>Mamiellales</taxon>
        <taxon>Bathycoccaceae</taxon>
        <taxon>Bathycoccus</taxon>
    </lineage>
</organism>
<feature type="transmembrane region" description="Helical" evidence="9">
    <location>
        <begin position="437"/>
        <end position="455"/>
    </location>
</feature>
<dbReference type="Gene3D" id="2.70.150.10">
    <property type="entry name" value="Calcium-transporting ATPase, cytoplasmic transduction domain A"/>
    <property type="match status" value="1"/>
</dbReference>
<dbReference type="Gene3D" id="3.30.70.100">
    <property type="match status" value="1"/>
</dbReference>
<dbReference type="SUPFAM" id="SSF81653">
    <property type="entry name" value="Calcium ATPase, transduction domain A"/>
    <property type="match status" value="1"/>
</dbReference>
<feature type="region of interest" description="Disordered" evidence="8">
    <location>
        <begin position="1"/>
        <end position="36"/>
    </location>
</feature>
<dbReference type="KEGG" id="bpg:Bathy11g03530"/>
<dbReference type="STRING" id="41875.K8EKJ0"/>
<feature type="compositionally biased region" description="Basic and acidic residues" evidence="8">
    <location>
        <begin position="266"/>
        <end position="278"/>
    </location>
</feature>
<dbReference type="SUPFAM" id="SSF55008">
    <property type="entry name" value="HMA, heavy metal-associated domain"/>
    <property type="match status" value="1"/>
</dbReference>
<dbReference type="InterPro" id="IPR023298">
    <property type="entry name" value="ATPase_P-typ_TM_dom_sf"/>
</dbReference>
<comment type="subcellular location">
    <subcellularLocation>
        <location evidence="1">Membrane</location>
        <topology evidence="1">Multi-pass membrane protein</topology>
    </subcellularLocation>
</comment>
<evidence type="ECO:0000256" key="6">
    <source>
        <dbReference type="ARBA" id="ARBA00022989"/>
    </source>
</evidence>
<dbReference type="FunFam" id="2.70.150.10:FF:000002">
    <property type="entry name" value="Copper-transporting ATPase 1, putative"/>
    <property type="match status" value="1"/>
</dbReference>
<keyword evidence="6 9" id="KW-1133">Transmembrane helix</keyword>
<feature type="transmembrane region" description="Helical" evidence="9">
    <location>
        <begin position="694"/>
        <end position="725"/>
    </location>
</feature>
<feature type="domain" description="HMA" evidence="10">
    <location>
        <begin position="344"/>
        <end position="410"/>
    </location>
</feature>
<keyword evidence="5" id="KW-0067">ATP-binding</keyword>
<dbReference type="RefSeq" id="XP_007510412.1">
    <property type="nucleotide sequence ID" value="XM_007510350.1"/>
</dbReference>
<dbReference type="InterPro" id="IPR008250">
    <property type="entry name" value="ATPase_P-typ_transduc_dom_A_sf"/>
</dbReference>
<evidence type="ECO:0000256" key="1">
    <source>
        <dbReference type="ARBA" id="ARBA00004141"/>
    </source>
</evidence>
<keyword evidence="3 9" id="KW-0812">Transmembrane</keyword>
<dbReference type="PANTHER" id="PTHR48085">
    <property type="entry name" value="CADMIUM/ZINC-TRANSPORTING ATPASE HMA2-RELATED"/>
    <property type="match status" value="1"/>
</dbReference>
<feature type="region of interest" description="Disordered" evidence="8">
    <location>
        <begin position="233"/>
        <end position="323"/>
    </location>
</feature>
<dbReference type="EMBL" id="FO082268">
    <property type="protein sequence ID" value="CCO18757.1"/>
    <property type="molecule type" value="Genomic_DNA"/>
</dbReference>
<accession>K8EKJ0</accession>
<dbReference type="OrthoDB" id="432719at2759"/>
<feature type="compositionally biased region" description="Low complexity" evidence="8">
    <location>
        <begin position="166"/>
        <end position="177"/>
    </location>
</feature>
<dbReference type="PROSITE" id="PS50846">
    <property type="entry name" value="HMA_2"/>
    <property type="match status" value="1"/>
</dbReference>
<evidence type="ECO:0000256" key="5">
    <source>
        <dbReference type="ARBA" id="ARBA00022840"/>
    </source>
</evidence>
<keyword evidence="7 9" id="KW-0472">Membrane</keyword>
<evidence type="ECO:0000256" key="8">
    <source>
        <dbReference type="SAM" id="MobiDB-lite"/>
    </source>
</evidence>
<dbReference type="Proteomes" id="UP000198341">
    <property type="component" value="Chromosome 11"/>
</dbReference>
<evidence type="ECO:0000256" key="2">
    <source>
        <dbReference type="ARBA" id="ARBA00006024"/>
    </source>
</evidence>
<dbReference type="InterPro" id="IPR018303">
    <property type="entry name" value="ATPase_P-typ_P_site"/>
</dbReference>
<dbReference type="GO" id="GO:0022857">
    <property type="term" value="F:transmembrane transporter activity"/>
    <property type="evidence" value="ECO:0007669"/>
    <property type="project" value="TreeGrafter"/>
</dbReference>
<dbReference type="InterPro" id="IPR036163">
    <property type="entry name" value="HMA_dom_sf"/>
</dbReference>
<dbReference type="InterPro" id="IPR001757">
    <property type="entry name" value="P_typ_ATPase"/>
</dbReference>
<dbReference type="eggNOG" id="KOG0207">
    <property type="taxonomic scope" value="Eukaryota"/>
</dbReference>
<evidence type="ECO:0000256" key="4">
    <source>
        <dbReference type="ARBA" id="ARBA00022741"/>
    </source>
</evidence>
<reference evidence="11 12" key="1">
    <citation type="submission" date="2011-10" db="EMBL/GenBank/DDBJ databases">
        <authorList>
            <person name="Genoscope - CEA"/>
        </authorList>
    </citation>
    <scope>NUCLEOTIDE SEQUENCE [LARGE SCALE GENOMIC DNA]</scope>
    <source>
        <strain evidence="11 12">RCC 1105</strain>
    </source>
</reference>
<proteinExistence type="inferred from homology"/>
<feature type="transmembrane region" description="Helical" evidence="9">
    <location>
        <begin position="667"/>
        <end position="688"/>
    </location>
</feature>
<dbReference type="InterPro" id="IPR059000">
    <property type="entry name" value="ATPase_P-type_domA"/>
</dbReference>
<dbReference type="PROSITE" id="PS00154">
    <property type="entry name" value="ATPASE_E1_E2"/>
    <property type="match status" value="1"/>
</dbReference>
<feature type="transmembrane region" description="Helical" evidence="9">
    <location>
        <begin position="498"/>
        <end position="524"/>
    </location>
</feature>
<protein>
    <submittedName>
        <fullName evidence="11">Heavy metal translocating P-type ATPase</fullName>
    </submittedName>
</protein>
<dbReference type="SUPFAM" id="SSF81665">
    <property type="entry name" value="Calcium ATPase, transmembrane domain M"/>
    <property type="match status" value="1"/>
</dbReference>
<dbReference type="GeneID" id="19013032"/>
<dbReference type="NCBIfam" id="TIGR01494">
    <property type="entry name" value="ATPase_P-type"/>
    <property type="match status" value="1"/>
</dbReference>
<feature type="compositionally biased region" description="Acidic residues" evidence="8">
    <location>
        <begin position="8"/>
        <end position="18"/>
    </location>
</feature>
<feature type="transmembrane region" description="Helical" evidence="9">
    <location>
        <begin position="467"/>
        <end position="486"/>
    </location>
</feature>
<dbReference type="GO" id="GO:0005524">
    <property type="term" value="F:ATP binding"/>
    <property type="evidence" value="ECO:0007669"/>
    <property type="project" value="UniProtKB-KW"/>
</dbReference>
<evidence type="ECO:0000256" key="3">
    <source>
        <dbReference type="ARBA" id="ARBA00022692"/>
    </source>
</evidence>
<keyword evidence="4" id="KW-0547">Nucleotide-binding</keyword>
<evidence type="ECO:0000313" key="11">
    <source>
        <dbReference type="EMBL" id="CCO18757.1"/>
    </source>
</evidence>
<gene>
    <name evidence="11" type="ordered locus">Bathy11g03530</name>
</gene>